<evidence type="ECO:0000256" key="5">
    <source>
        <dbReference type="ARBA" id="ARBA00022692"/>
    </source>
</evidence>
<comment type="similarity">
    <text evidence="2 8">Belongs to the 4-toluene sulfonate uptake permease (TSUP) (TC 2.A.102) family.</text>
</comment>
<dbReference type="PANTHER" id="PTHR30269">
    <property type="entry name" value="TRANSMEMBRANE PROTEIN YFCA"/>
    <property type="match status" value="1"/>
</dbReference>
<comment type="subcellular location">
    <subcellularLocation>
        <location evidence="1 8">Cell membrane</location>
        <topology evidence="1 8">Multi-pass membrane protein</topology>
    </subcellularLocation>
</comment>
<proteinExistence type="inferred from homology"/>
<evidence type="ECO:0000313" key="10">
    <source>
        <dbReference type="Proteomes" id="UP001501536"/>
    </source>
</evidence>
<keyword evidence="7 8" id="KW-0472">Membrane</keyword>
<reference evidence="10" key="1">
    <citation type="journal article" date="2019" name="Int. J. Syst. Evol. Microbiol.">
        <title>The Global Catalogue of Microorganisms (GCM) 10K type strain sequencing project: providing services to taxonomists for standard genome sequencing and annotation.</title>
        <authorList>
            <consortium name="The Broad Institute Genomics Platform"/>
            <consortium name="The Broad Institute Genome Sequencing Center for Infectious Disease"/>
            <person name="Wu L."/>
            <person name="Ma J."/>
        </authorList>
    </citation>
    <scope>NUCLEOTIDE SEQUENCE [LARGE SCALE GENOMIC DNA]</scope>
    <source>
        <strain evidence="10">JCM 16961</strain>
    </source>
</reference>
<name>A0ABP7DB68_9MICC</name>
<organism evidence="9 10">
    <name type="scientific">Zhihengliuella alba</name>
    <dbReference type="NCBI Taxonomy" id="547018"/>
    <lineage>
        <taxon>Bacteria</taxon>
        <taxon>Bacillati</taxon>
        <taxon>Actinomycetota</taxon>
        <taxon>Actinomycetes</taxon>
        <taxon>Micrococcales</taxon>
        <taxon>Micrococcaceae</taxon>
        <taxon>Zhihengliuella</taxon>
    </lineage>
</organism>
<evidence type="ECO:0000256" key="3">
    <source>
        <dbReference type="ARBA" id="ARBA00022448"/>
    </source>
</evidence>
<keyword evidence="4 8" id="KW-1003">Cell membrane</keyword>
<feature type="transmembrane region" description="Helical" evidence="8">
    <location>
        <begin position="94"/>
        <end position="112"/>
    </location>
</feature>
<feature type="transmembrane region" description="Helical" evidence="8">
    <location>
        <begin position="221"/>
        <end position="242"/>
    </location>
</feature>
<keyword evidence="5 8" id="KW-0812">Transmembrane</keyword>
<keyword evidence="3" id="KW-0813">Transport</keyword>
<comment type="caution">
    <text evidence="9">The sequence shown here is derived from an EMBL/GenBank/DDBJ whole genome shotgun (WGS) entry which is preliminary data.</text>
</comment>
<accession>A0ABP7DB68</accession>
<keyword evidence="6 8" id="KW-1133">Transmembrane helix</keyword>
<evidence type="ECO:0000313" key="9">
    <source>
        <dbReference type="EMBL" id="GAA3702220.1"/>
    </source>
</evidence>
<dbReference type="InterPro" id="IPR002781">
    <property type="entry name" value="TM_pro_TauE-like"/>
</dbReference>
<dbReference type="InterPro" id="IPR052017">
    <property type="entry name" value="TSUP"/>
</dbReference>
<dbReference type="PANTHER" id="PTHR30269:SF37">
    <property type="entry name" value="MEMBRANE TRANSPORTER PROTEIN"/>
    <property type="match status" value="1"/>
</dbReference>
<evidence type="ECO:0000256" key="6">
    <source>
        <dbReference type="ARBA" id="ARBA00022989"/>
    </source>
</evidence>
<feature type="transmembrane region" description="Helical" evidence="8">
    <location>
        <begin position="68"/>
        <end position="88"/>
    </location>
</feature>
<gene>
    <name evidence="9" type="ORF">GCM10022377_14830</name>
</gene>
<dbReference type="Pfam" id="PF01925">
    <property type="entry name" value="TauE"/>
    <property type="match status" value="1"/>
</dbReference>
<dbReference type="EMBL" id="BAABCJ010000002">
    <property type="protein sequence ID" value="GAA3702220.1"/>
    <property type="molecule type" value="Genomic_DNA"/>
</dbReference>
<evidence type="ECO:0000256" key="1">
    <source>
        <dbReference type="ARBA" id="ARBA00004651"/>
    </source>
</evidence>
<feature type="transmembrane region" description="Helical" evidence="8">
    <location>
        <begin position="160"/>
        <end position="180"/>
    </location>
</feature>
<protein>
    <recommendedName>
        <fullName evidence="8">Probable membrane transporter protein</fullName>
    </recommendedName>
</protein>
<feature type="transmembrane region" description="Helical" evidence="8">
    <location>
        <begin position="192"/>
        <end position="209"/>
    </location>
</feature>
<evidence type="ECO:0000256" key="4">
    <source>
        <dbReference type="ARBA" id="ARBA00022475"/>
    </source>
</evidence>
<evidence type="ECO:0000256" key="2">
    <source>
        <dbReference type="ARBA" id="ARBA00009142"/>
    </source>
</evidence>
<evidence type="ECO:0000256" key="8">
    <source>
        <dbReference type="RuleBase" id="RU363041"/>
    </source>
</evidence>
<dbReference type="Proteomes" id="UP001501536">
    <property type="component" value="Unassembled WGS sequence"/>
</dbReference>
<keyword evidence="10" id="KW-1185">Reference proteome</keyword>
<feature type="transmembrane region" description="Helical" evidence="8">
    <location>
        <begin position="30"/>
        <end position="56"/>
    </location>
</feature>
<sequence>MLAMVLGLVLLGAVAQRVAGLGFAMLASPFLVLLLGPHVGVFLINVCGVVSSTLIIPRVWKDIDWSMFRWLTVASIAGSVPGVLAAAHMDSGPLSIFVGGVVLIALILSLSLSRADVVVTGKAPRAVAGLASGLTNAMAGVGGPAVSAYAVLSRWPQRSFAATLQPFFACMGLVAVAAKLAVDPSQAPALDWWMWGLIVVAIIAGILGGERLQRHVSDRSARIFVITIAFAGAIMALVEGLVEVL</sequence>
<evidence type="ECO:0000256" key="7">
    <source>
        <dbReference type="ARBA" id="ARBA00023136"/>
    </source>
</evidence>